<evidence type="ECO:0000313" key="3">
    <source>
        <dbReference type="Proteomes" id="UP000176273"/>
    </source>
</evidence>
<dbReference type="PROSITE" id="PS50126">
    <property type="entry name" value="S1"/>
    <property type="match status" value="4"/>
</dbReference>
<dbReference type="PANTHER" id="PTHR47559:SF1">
    <property type="entry name" value="OS03G0844900 PROTEIN"/>
    <property type="match status" value="1"/>
</dbReference>
<accession>A0A1F6BKM4</accession>
<dbReference type="Gene3D" id="2.40.50.140">
    <property type="entry name" value="Nucleic acid-binding proteins"/>
    <property type="match status" value="4"/>
</dbReference>
<dbReference type="Pfam" id="PF00575">
    <property type="entry name" value="S1"/>
    <property type="match status" value="4"/>
</dbReference>
<feature type="domain" description="S1 motif" evidence="1">
    <location>
        <begin position="26"/>
        <end position="93"/>
    </location>
</feature>
<dbReference type="GO" id="GO:0003676">
    <property type="term" value="F:nucleic acid binding"/>
    <property type="evidence" value="ECO:0007669"/>
    <property type="project" value="InterPro"/>
</dbReference>
<gene>
    <name evidence="2" type="ORF">A2110_02655</name>
</gene>
<sequence>MVRVKQNAFTNFIKDHGDLFTFVKAGDLVAGRVIAKNPRTIIVDLGTYGTGVIYRGELMHARDVARKAEVGTDIQAKVVEVDNEDGFVELSLAAAARQQSWLKLEELFGKEEVFAVAPSAANKGGLVADVEGVKAFLPASQLSPEHYPRVEDSDKGKIEAKLAELIGKELKVKIIDCNPRTEKLIISERAAAEANTAELVKAYSAGQVIEGIVSGIADFGVFVKFTDNPEVEGLIHVSELAYRTVTNPKEIVNLNDAVRAQIIDIKDGKVSLSLKVLAENPWKDAASAYAVGSEVQGEVYALTPFGAIINIGGLQGQAHVTDFGGVDEMKKRLEKGKRYTFVVKDIKPDEERITLTLKASD</sequence>
<dbReference type="InterPro" id="IPR012340">
    <property type="entry name" value="NA-bd_OB-fold"/>
</dbReference>
<dbReference type="EMBL" id="MFKH01000010">
    <property type="protein sequence ID" value="OGG37475.1"/>
    <property type="molecule type" value="Genomic_DNA"/>
</dbReference>
<dbReference type="STRING" id="1798468.A2110_02655"/>
<dbReference type="SUPFAM" id="SSF50249">
    <property type="entry name" value="Nucleic acid-binding proteins"/>
    <property type="match status" value="4"/>
</dbReference>
<dbReference type="InterPro" id="IPR052757">
    <property type="entry name" value="Ribosomal_protein_S1"/>
</dbReference>
<feature type="domain" description="S1 motif" evidence="1">
    <location>
        <begin position="292"/>
        <end position="358"/>
    </location>
</feature>
<dbReference type="SMART" id="SM00316">
    <property type="entry name" value="S1"/>
    <property type="match status" value="4"/>
</dbReference>
<evidence type="ECO:0000259" key="1">
    <source>
        <dbReference type="PROSITE" id="PS50126"/>
    </source>
</evidence>
<dbReference type="InterPro" id="IPR035104">
    <property type="entry name" value="Ribosomal_protein_S1-like"/>
</dbReference>
<dbReference type="CDD" id="cd04465">
    <property type="entry name" value="S1_RPS1_repeat_ec2_hs2"/>
    <property type="match status" value="1"/>
</dbReference>
<proteinExistence type="predicted"/>
<dbReference type="PRINTS" id="PR00681">
    <property type="entry name" value="RIBOSOMALS1"/>
</dbReference>
<comment type="caution">
    <text evidence="2">The sequence shown here is derived from an EMBL/GenBank/DDBJ whole genome shotgun (WGS) entry which is preliminary data.</text>
</comment>
<feature type="domain" description="S1 motif" evidence="1">
    <location>
        <begin position="206"/>
        <end position="275"/>
    </location>
</feature>
<organism evidence="2 3">
    <name type="scientific">Candidatus Jorgensenbacteria bacterium GWA1_54_12</name>
    <dbReference type="NCBI Taxonomy" id="1798468"/>
    <lineage>
        <taxon>Bacteria</taxon>
        <taxon>Candidatus Joergenseniibacteriota</taxon>
    </lineage>
</organism>
<evidence type="ECO:0000313" key="2">
    <source>
        <dbReference type="EMBL" id="OGG37475.1"/>
    </source>
</evidence>
<dbReference type="Proteomes" id="UP000176273">
    <property type="component" value="Unassembled WGS sequence"/>
</dbReference>
<feature type="domain" description="S1 motif" evidence="1">
    <location>
        <begin position="104"/>
        <end position="189"/>
    </location>
</feature>
<dbReference type="InterPro" id="IPR003029">
    <property type="entry name" value="S1_domain"/>
</dbReference>
<reference evidence="2 3" key="1">
    <citation type="journal article" date="2016" name="Nat. Commun.">
        <title>Thousands of microbial genomes shed light on interconnected biogeochemical processes in an aquifer system.</title>
        <authorList>
            <person name="Anantharaman K."/>
            <person name="Brown C.T."/>
            <person name="Hug L.A."/>
            <person name="Sharon I."/>
            <person name="Castelle C.J."/>
            <person name="Probst A.J."/>
            <person name="Thomas B.C."/>
            <person name="Singh A."/>
            <person name="Wilkins M.J."/>
            <person name="Karaoz U."/>
            <person name="Brodie E.L."/>
            <person name="Williams K.H."/>
            <person name="Hubbard S.S."/>
            <person name="Banfield J.F."/>
        </authorList>
    </citation>
    <scope>NUCLEOTIDE SEQUENCE [LARGE SCALE GENOMIC DNA]</scope>
</reference>
<name>A0A1F6BKM4_9BACT</name>
<protein>
    <recommendedName>
        <fullName evidence="1">S1 motif domain-containing protein</fullName>
    </recommendedName>
</protein>
<dbReference type="AlphaFoldDB" id="A0A1F6BKM4"/>
<dbReference type="PANTHER" id="PTHR47559">
    <property type="entry name" value="OS03G0844900 PROTEIN"/>
    <property type="match status" value="1"/>
</dbReference>